<dbReference type="AlphaFoldDB" id="A0AAD9J699"/>
<keyword evidence="9 11" id="KW-0472">Membrane</keyword>
<keyword evidence="8 11" id="KW-0406">Ion transport</keyword>
<keyword evidence="6" id="KW-0732">Signal</keyword>
<dbReference type="Gene3D" id="2.70.170.10">
    <property type="entry name" value="Neurotransmitter-gated ion-channel ligand-binding domain"/>
    <property type="match status" value="1"/>
</dbReference>
<dbReference type="FunFam" id="2.70.170.10:FF:000045">
    <property type="entry name" value="Predicted protein"/>
    <property type="match status" value="1"/>
</dbReference>
<dbReference type="InterPro" id="IPR036719">
    <property type="entry name" value="Neuro-gated_channel_TM_sf"/>
</dbReference>
<evidence type="ECO:0000259" key="12">
    <source>
        <dbReference type="Pfam" id="PF02931"/>
    </source>
</evidence>
<feature type="domain" description="Neurotransmitter-gated ion-channel transmembrane" evidence="13">
    <location>
        <begin position="184"/>
        <end position="223"/>
    </location>
</feature>
<dbReference type="InterPro" id="IPR006029">
    <property type="entry name" value="Neurotrans-gated_channel_TM"/>
</dbReference>
<dbReference type="PANTHER" id="PTHR18945">
    <property type="entry name" value="NEUROTRANSMITTER GATED ION CHANNEL"/>
    <property type="match status" value="1"/>
</dbReference>
<dbReference type="PRINTS" id="PR00252">
    <property type="entry name" value="NRIONCHANNEL"/>
</dbReference>
<organism evidence="14 15">
    <name type="scientific">Paralvinella palmiformis</name>
    <dbReference type="NCBI Taxonomy" id="53620"/>
    <lineage>
        <taxon>Eukaryota</taxon>
        <taxon>Metazoa</taxon>
        <taxon>Spiralia</taxon>
        <taxon>Lophotrochozoa</taxon>
        <taxon>Annelida</taxon>
        <taxon>Polychaeta</taxon>
        <taxon>Sedentaria</taxon>
        <taxon>Canalipalpata</taxon>
        <taxon>Terebellida</taxon>
        <taxon>Terebelliformia</taxon>
        <taxon>Alvinellidae</taxon>
        <taxon>Paralvinella</taxon>
    </lineage>
</organism>
<dbReference type="GO" id="GO:0005886">
    <property type="term" value="C:plasma membrane"/>
    <property type="evidence" value="ECO:0007669"/>
    <property type="project" value="UniProtKB-SubCell"/>
</dbReference>
<evidence type="ECO:0000313" key="14">
    <source>
        <dbReference type="EMBL" id="KAK2147241.1"/>
    </source>
</evidence>
<reference evidence="14" key="1">
    <citation type="journal article" date="2023" name="Mol. Biol. Evol.">
        <title>Third-Generation Sequencing Reveals the Adaptive Role of the Epigenome in Three Deep-Sea Polychaetes.</title>
        <authorList>
            <person name="Perez M."/>
            <person name="Aroh O."/>
            <person name="Sun Y."/>
            <person name="Lan Y."/>
            <person name="Juniper S.K."/>
            <person name="Young C.R."/>
            <person name="Angers B."/>
            <person name="Qian P.Y."/>
        </authorList>
    </citation>
    <scope>NUCLEOTIDE SEQUENCE</scope>
    <source>
        <strain evidence="14">P08H-3</strain>
    </source>
</reference>
<evidence type="ECO:0000256" key="8">
    <source>
        <dbReference type="ARBA" id="ARBA00023065"/>
    </source>
</evidence>
<evidence type="ECO:0000256" key="2">
    <source>
        <dbReference type="ARBA" id="ARBA00004236"/>
    </source>
</evidence>
<dbReference type="PRINTS" id="PR00253">
    <property type="entry name" value="GABAARECEPTR"/>
</dbReference>
<evidence type="ECO:0000256" key="6">
    <source>
        <dbReference type="ARBA" id="ARBA00022729"/>
    </source>
</evidence>
<dbReference type="Gene3D" id="1.20.58.390">
    <property type="entry name" value="Neurotransmitter-gated ion-channel transmembrane domain"/>
    <property type="match status" value="1"/>
</dbReference>
<evidence type="ECO:0000259" key="13">
    <source>
        <dbReference type="Pfam" id="PF02932"/>
    </source>
</evidence>
<dbReference type="GO" id="GO:0004888">
    <property type="term" value="F:transmembrane signaling receptor activity"/>
    <property type="evidence" value="ECO:0007669"/>
    <property type="project" value="InterPro"/>
</dbReference>
<evidence type="ECO:0000256" key="1">
    <source>
        <dbReference type="ARBA" id="ARBA00004141"/>
    </source>
</evidence>
<feature type="transmembrane region" description="Helical" evidence="11">
    <location>
        <begin position="279"/>
        <end position="299"/>
    </location>
</feature>
<evidence type="ECO:0000256" key="4">
    <source>
        <dbReference type="ARBA" id="ARBA00022475"/>
    </source>
</evidence>
<dbReference type="CDD" id="cd19049">
    <property type="entry name" value="LGIC_TM_anion"/>
    <property type="match status" value="1"/>
</dbReference>
<dbReference type="InterPro" id="IPR006202">
    <property type="entry name" value="Neur_chan_lig-bd"/>
</dbReference>
<evidence type="ECO:0000256" key="3">
    <source>
        <dbReference type="ARBA" id="ARBA00022448"/>
    </source>
</evidence>
<evidence type="ECO:0000313" key="15">
    <source>
        <dbReference type="Proteomes" id="UP001208570"/>
    </source>
</evidence>
<dbReference type="GO" id="GO:0005230">
    <property type="term" value="F:extracellular ligand-gated monoatomic ion channel activity"/>
    <property type="evidence" value="ECO:0007669"/>
    <property type="project" value="InterPro"/>
</dbReference>
<keyword evidence="3 11" id="KW-0813">Transport</keyword>
<dbReference type="InterPro" id="IPR006028">
    <property type="entry name" value="GABAA/Glycine_rcpt"/>
</dbReference>
<evidence type="ECO:0000256" key="9">
    <source>
        <dbReference type="ARBA" id="ARBA00023136"/>
    </source>
</evidence>
<dbReference type="InterPro" id="IPR036734">
    <property type="entry name" value="Neur_chan_lig-bd_sf"/>
</dbReference>
<comment type="caution">
    <text evidence="11">Lacks conserved residue(s) required for the propagation of feature annotation.</text>
</comment>
<dbReference type="Proteomes" id="UP001208570">
    <property type="component" value="Unassembled WGS sequence"/>
</dbReference>
<name>A0AAD9J699_9ANNE</name>
<gene>
    <name evidence="14" type="ORF">LSH36_562g01004</name>
</gene>
<keyword evidence="7 11" id="KW-1133">Transmembrane helix</keyword>
<comment type="caution">
    <text evidence="14">The sequence shown here is derived from an EMBL/GenBank/DDBJ whole genome shotgun (WGS) entry which is preliminary data.</text>
</comment>
<accession>A0AAD9J699</accession>
<keyword evidence="5 11" id="KW-0812">Transmembrane</keyword>
<dbReference type="InterPro" id="IPR018000">
    <property type="entry name" value="Neurotransmitter_ion_chnl_CS"/>
</dbReference>
<evidence type="ECO:0000256" key="5">
    <source>
        <dbReference type="ARBA" id="ARBA00022692"/>
    </source>
</evidence>
<dbReference type="InterPro" id="IPR038050">
    <property type="entry name" value="Neuro_actylchol_rec"/>
</dbReference>
<dbReference type="Pfam" id="PF02932">
    <property type="entry name" value="Neur_chan_memb"/>
    <property type="match status" value="1"/>
</dbReference>
<evidence type="ECO:0000256" key="7">
    <source>
        <dbReference type="ARBA" id="ARBA00022989"/>
    </source>
</evidence>
<comment type="similarity">
    <text evidence="11">Belongs to the ligand-gated ion channel (TC 1.A.9) family.</text>
</comment>
<keyword evidence="4" id="KW-1003">Cell membrane</keyword>
<dbReference type="EMBL" id="JAODUP010000562">
    <property type="protein sequence ID" value="KAK2147241.1"/>
    <property type="molecule type" value="Genomic_DNA"/>
</dbReference>
<protein>
    <submittedName>
        <fullName evidence="14">Uncharacterized protein</fullName>
    </submittedName>
</protein>
<dbReference type="SUPFAM" id="SSF90112">
    <property type="entry name" value="Neurotransmitter-gated ion-channel transmembrane pore"/>
    <property type="match status" value="1"/>
</dbReference>
<feature type="domain" description="Neurotransmitter-gated ion-channel ligand-binding" evidence="12">
    <location>
        <begin position="1"/>
        <end position="150"/>
    </location>
</feature>
<comment type="subcellular location">
    <subcellularLocation>
        <location evidence="2">Cell membrane</location>
    </subcellularLocation>
    <subcellularLocation>
        <location evidence="1">Membrane</location>
        <topology evidence="1">Multi-pass membrane protein</topology>
    </subcellularLocation>
</comment>
<keyword evidence="10 11" id="KW-0407">Ion channel</keyword>
<dbReference type="SUPFAM" id="SSF63712">
    <property type="entry name" value="Nicotinic receptor ligand binding domain-like"/>
    <property type="match status" value="1"/>
</dbReference>
<proteinExistence type="inferred from homology"/>
<evidence type="ECO:0000256" key="10">
    <source>
        <dbReference type="ARBA" id="ARBA00023303"/>
    </source>
</evidence>
<sequence length="300" mass="34869">MYIASVSSIDEMNMDFAVTIYFRQRWVDPRLMFDEMDHYVPLNYNLYNRIWVPDINFKNMKVGSFRDITVPNRLIYVYPSGEVYYSQGLNLQLECSMDLSKYPMDTQSCQIKLGSFGYTEEDIIVQWRNISKPVQTAEDFELAEFLFTGVDFGDCTKAYVTGTFSCRNATLGFERKFVYYLIQVYIPSVLVVILSWVAFWIDIDAVPARISLGLLTVLTMTTQNAGETERPASEQGIDNLRRRMKDPEDCKNPSTTSGCTCRKNYHAGFAQHLEVMSRYIFPSMFLVFNIFYWVSYKLLV</sequence>
<dbReference type="PROSITE" id="PS00236">
    <property type="entry name" value="NEUROTR_ION_CHANNEL"/>
    <property type="match status" value="1"/>
</dbReference>
<dbReference type="InterPro" id="IPR006201">
    <property type="entry name" value="Neur_channel"/>
</dbReference>
<evidence type="ECO:0000256" key="11">
    <source>
        <dbReference type="RuleBase" id="RU000687"/>
    </source>
</evidence>
<dbReference type="Pfam" id="PF02931">
    <property type="entry name" value="Neur_chan_LBD"/>
    <property type="match status" value="1"/>
</dbReference>
<keyword evidence="15" id="KW-1185">Reference proteome</keyword>
<feature type="transmembrane region" description="Helical" evidence="11">
    <location>
        <begin position="177"/>
        <end position="201"/>
    </location>
</feature>